<proteinExistence type="inferred from homology"/>
<feature type="binding site" evidence="8">
    <location>
        <position position="64"/>
    </location>
    <ligand>
        <name>shikimate</name>
        <dbReference type="ChEBI" id="CHEBI:36208"/>
    </ligand>
</feature>
<evidence type="ECO:0000256" key="1">
    <source>
        <dbReference type="ARBA" id="ARBA00004871"/>
    </source>
</evidence>
<feature type="binding site" evidence="8">
    <location>
        <position position="104"/>
    </location>
    <ligand>
        <name>shikimate</name>
        <dbReference type="ChEBI" id="CHEBI:36208"/>
    </ligand>
</feature>
<dbReference type="CDD" id="cd01065">
    <property type="entry name" value="NAD_bind_Shikimate_DH"/>
    <property type="match status" value="1"/>
</dbReference>
<comment type="function">
    <text evidence="8">Involved in the biosynthesis of the chorismate, which leads to the biosynthesis of aromatic amino acids. Catalyzes the reversible NADPH linked reduction of 3-dehydroshikimate (DHSA) to yield shikimate (SA).</text>
</comment>
<dbReference type="GO" id="GO:0050661">
    <property type="term" value="F:NADP binding"/>
    <property type="evidence" value="ECO:0007669"/>
    <property type="project" value="InterPro"/>
</dbReference>
<dbReference type="InterPro" id="IPR013708">
    <property type="entry name" value="Shikimate_DH-bd_N"/>
</dbReference>
<dbReference type="GO" id="GO:0004764">
    <property type="term" value="F:shikimate 3-dehydrogenase (NADP+) activity"/>
    <property type="evidence" value="ECO:0007669"/>
    <property type="project" value="UniProtKB-UniRule"/>
</dbReference>
<dbReference type="NCBIfam" id="NF001310">
    <property type="entry name" value="PRK00258.1-2"/>
    <property type="match status" value="1"/>
</dbReference>
<evidence type="ECO:0000259" key="10">
    <source>
        <dbReference type="Pfam" id="PF08501"/>
    </source>
</evidence>
<organism evidence="12 13">
    <name type="scientific">Turicimonas muris</name>
    <dbReference type="NCBI Taxonomy" id="1796652"/>
    <lineage>
        <taxon>Bacteria</taxon>
        <taxon>Pseudomonadati</taxon>
        <taxon>Pseudomonadota</taxon>
        <taxon>Betaproteobacteria</taxon>
        <taxon>Burkholderiales</taxon>
        <taxon>Sutterellaceae</taxon>
        <taxon>Turicimonas</taxon>
    </lineage>
</organism>
<dbReference type="HAMAP" id="MF_00222">
    <property type="entry name" value="Shikimate_DH_AroE"/>
    <property type="match status" value="1"/>
</dbReference>
<feature type="binding site" evidence="8">
    <location>
        <position position="89"/>
    </location>
    <ligand>
        <name>shikimate</name>
        <dbReference type="ChEBI" id="CHEBI:36208"/>
    </ligand>
</feature>
<comment type="subunit">
    <text evidence="8">Homodimer.</text>
</comment>
<dbReference type="GO" id="GO:0005829">
    <property type="term" value="C:cytosol"/>
    <property type="evidence" value="ECO:0007669"/>
    <property type="project" value="TreeGrafter"/>
</dbReference>
<feature type="active site" description="Proton acceptor" evidence="8">
    <location>
        <position position="68"/>
    </location>
</feature>
<name>A0A227KRW7_9BURK</name>
<evidence type="ECO:0000256" key="4">
    <source>
        <dbReference type="ARBA" id="ARBA00022857"/>
    </source>
</evidence>
<keyword evidence="3 8" id="KW-0028">Amino-acid biosynthesis</keyword>
<sequence length="273" mass="29878">MGKESKYAVVGNPVAHSLSPEIHEAFAKQFGDNISYEKIEIPLGEFESYIEDLISEGYKGVNVTIPFKVDAYRFSTKTTAYARQATAANTLKFEGNKVLGENTDGIGFVQDLKGRLNFSLKNKNILILGAGGSVRGLLPVILDELPKKISVANRSVARAQQLADEFGIQSILYDETGSEQYDLIINATPASLQNKAPLIPANAFEDCELAFDLVYAADPTPFMQVAKEGGAKVTSDGLGMLVEQAADSYNFWLGHRPETTPVYEYIRKLLAKK</sequence>
<comment type="similarity">
    <text evidence="8">Belongs to the shikimate dehydrogenase family.</text>
</comment>
<evidence type="ECO:0000256" key="8">
    <source>
        <dbReference type="HAMAP-Rule" id="MF_00222"/>
    </source>
</evidence>
<feature type="domain" description="SDH C-terminal" evidence="11">
    <location>
        <begin position="237"/>
        <end position="264"/>
    </location>
</feature>
<dbReference type="SUPFAM" id="SSF53223">
    <property type="entry name" value="Aminoacid dehydrogenase-like, N-terminal domain"/>
    <property type="match status" value="1"/>
</dbReference>
<dbReference type="Pfam" id="PF08501">
    <property type="entry name" value="Shikimate_dh_N"/>
    <property type="match status" value="1"/>
</dbReference>
<comment type="catalytic activity">
    <reaction evidence="7 8">
        <text>shikimate + NADP(+) = 3-dehydroshikimate + NADPH + H(+)</text>
        <dbReference type="Rhea" id="RHEA:17737"/>
        <dbReference type="ChEBI" id="CHEBI:15378"/>
        <dbReference type="ChEBI" id="CHEBI:16630"/>
        <dbReference type="ChEBI" id="CHEBI:36208"/>
        <dbReference type="ChEBI" id="CHEBI:57783"/>
        <dbReference type="ChEBI" id="CHEBI:58349"/>
        <dbReference type="EC" id="1.1.1.25"/>
    </reaction>
</comment>
<feature type="binding site" evidence="8">
    <location>
        <position position="244"/>
    </location>
    <ligand>
        <name>shikimate</name>
        <dbReference type="ChEBI" id="CHEBI:36208"/>
    </ligand>
</feature>
<dbReference type="EMBL" id="NHMP01000002">
    <property type="protein sequence ID" value="OXE50278.1"/>
    <property type="molecule type" value="Genomic_DNA"/>
</dbReference>
<dbReference type="GO" id="GO:0009423">
    <property type="term" value="P:chorismate biosynthetic process"/>
    <property type="evidence" value="ECO:0007669"/>
    <property type="project" value="UniProtKB-UniRule"/>
</dbReference>
<protein>
    <recommendedName>
        <fullName evidence="2 8">Shikimate dehydrogenase (NADP(+))</fullName>
        <shortName evidence="8">SDH</shortName>
        <ecNumber evidence="2 8">1.1.1.25</ecNumber>
    </recommendedName>
</protein>
<evidence type="ECO:0000256" key="6">
    <source>
        <dbReference type="ARBA" id="ARBA00023141"/>
    </source>
</evidence>
<dbReference type="InterPro" id="IPR022893">
    <property type="entry name" value="Shikimate_DH_fam"/>
</dbReference>
<keyword evidence="4 8" id="KW-0521">NADP</keyword>
<evidence type="ECO:0000313" key="12">
    <source>
        <dbReference type="EMBL" id="OXE50278.1"/>
    </source>
</evidence>
<evidence type="ECO:0000256" key="2">
    <source>
        <dbReference type="ARBA" id="ARBA00012962"/>
    </source>
</evidence>
<feature type="domain" description="Quinate/shikimate 5-dehydrogenase/glutamyl-tRNA reductase" evidence="9">
    <location>
        <begin position="119"/>
        <end position="191"/>
    </location>
</feature>
<dbReference type="EC" id="1.1.1.25" evidence="2 8"/>
<dbReference type="InterPro" id="IPR006151">
    <property type="entry name" value="Shikm_DH/Glu-tRNA_Rdtase"/>
</dbReference>
<feature type="binding site" evidence="8">
    <location>
        <begin position="17"/>
        <end position="19"/>
    </location>
    <ligand>
        <name>shikimate</name>
        <dbReference type="ChEBI" id="CHEBI:36208"/>
    </ligand>
</feature>
<dbReference type="GO" id="GO:0019632">
    <property type="term" value="P:shikimate metabolic process"/>
    <property type="evidence" value="ECO:0007669"/>
    <property type="project" value="InterPro"/>
</dbReference>
<dbReference type="Gene3D" id="3.40.50.10860">
    <property type="entry name" value="Leucine Dehydrogenase, chain A, domain 1"/>
    <property type="match status" value="1"/>
</dbReference>
<dbReference type="InterPro" id="IPR011342">
    <property type="entry name" value="Shikimate_DH"/>
</dbReference>
<dbReference type="PANTHER" id="PTHR21089:SF1">
    <property type="entry name" value="BIFUNCTIONAL 3-DEHYDROQUINATE DEHYDRATASE_SHIKIMATE DEHYDROGENASE, CHLOROPLASTIC"/>
    <property type="match status" value="1"/>
</dbReference>
<dbReference type="Gene3D" id="3.40.50.720">
    <property type="entry name" value="NAD(P)-binding Rossmann-like Domain"/>
    <property type="match status" value="1"/>
</dbReference>
<feature type="binding site" evidence="8">
    <location>
        <position position="213"/>
    </location>
    <ligand>
        <name>NADP(+)</name>
        <dbReference type="ChEBI" id="CHEBI:58349"/>
    </ligand>
</feature>
<dbReference type="GeneID" id="78361876"/>
<evidence type="ECO:0000313" key="13">
    <source>
        <dbReference type="Proteomes" id="UP000214610"/>
    </source>
</evidence>
<evidence type="ECO:0000259" key="11">
    <source>
        <dbReference type="Pfam" id="PF18317"/>
    </source>
</evidence>
<feature type="binding site" evidence="8">
    <location>
        <position position="215"/>
    </location>
    <ligand>
        <name>shikimate</name>
        <dbReference type="ChEBI" id="CHEBI:36208"/>
    </ligand>
</feature>
<comment type="pathway">
    <text evidence="1 8">Metabolic intermediate biosynthesis; chorismate biosynthesis; chorismate from D-erythrose 4-phosphate and phosphoenolpyruvate: step 4/7.</text>
</comment>
<dbReference type="GO" id="GO:0009073">
    <property type="term" value="P:aromatic amino acid family biosynthetic process"/>
    <property type="evidence" value="ECO:0007669"/>
    <property type="project" value="UniProtKB-KW"/>
</dbReference>
<dbReference type="Proteomes" id="UP000214610">
    <property type="component" value="Unassembled WGS sequence"/>
</dbReference>
<evidence type="ECO:0000256" key="7">
    <source>
        <dbReference type="ARBA" id="ARBA00049442"/>
    </source>
</evidence>
<dbReference type="SUPFAM" id="SSF51735">
    <property type="entry name" value="NAD(P)-binding Rossmann-fold domains"/>
    <property type="match status" value="1"/>
</dbReference>
<dbReference type="PANTHER" id="PTHR21089">
    <property type="entry name" value="SHIKIMATE DEHYDROGENASE"/>
    <property type="match status" value="1"/>
</dbReference>
<dbReference type="InterPro" id="IPR036291">
    <property type="entry name" value="NAD(P)-bd_dom_sf"/>
</dbReference>
<dbReference type="Pfam" id="PF01488">
    <property type="entry name" value="Shikimate_DH"/>
    <property type="match status" value="1"/>
</dbReference>
<dbReference type="InterPro" id="IPR041121">
    <property type="entry name" value="SDH_C"/>
</dbReference>
<comment type="caution">
    <text evidence="8">Lacks conserved residue(s) required for the propagation of feature annotation.</text>
</comment>
<comment type="caution">
    <text evidence="12">The sequence shown here is derived from an EMBL/GenBank/DDBJ whole genome shotgun (WGS) entry which is preliminary data.</text>
</comment>
<feature type="domain" description="Shikimate dehydrogenase substrate binding N-terminal" evidence="10">
    <location>
        <begin position="9"/>
        <end position="91"/>
    </location>
</feature>
<keyword evidence="6 8" id="KW-0057">Aromatic amino acid biosynthesis</keyword>
<dbReference type="NCBIfam" id="TIGR00507">
    <property type="entry name" value="aroE"/>
    <property type="match status" value="1"/>
</dbReference>
<feature type="binding site" evidence="8">
    <location>
        <begin position="129"/>
        <end position="133"/>
    </location>
    <ligand>
        <name>NADP(+)</name>
        <dbReference type="ChEBI" id="CHEBI:58349"/>
    </ligand>
</feature>
<keyword evidence="5 8" id="KW-0560">Oxidoreductase</keyword>
<dbReference type="GO" id="GO:0008652">
    <property type="term" value="P:amino acid biosynthetic process"/>
    <property type="evidence" value="ECO:0007669"/>
    <property type="project" value="UniProtKB-KW"/>
</dbReference>
<dbReference type="UniPathway" id="UPA00053">
    <property type="reaction ID" value="UER00087"/>
</dbReference>
<dbReference type="Pfam" id="PF18317">
    <property type="entry name" value="SDH_C"/>
    <property type="match status" value="1"/>
</dbReference>
<evidence type="ECO:0000256" key="5">
    <source>
        <dbReference type="ARBA" id="ARBA00023002"/>
    </source>
</evidence>
<feature type="binding site" evidence="8">
    <location>
        <position position="237"/>
    </location>
    <ligand>
        <name>NADP(+)</name>
        <dbReference type="ChEBI" id="CHEBI:58349"/>
    </ligand>
</feature>
<evidence type="ECO:0000259" key="9">
    <source>
        <dbReference type="Pfam" id="PF01488"/>
    </source>
</evidence>
<dbReference type="InterPro" id="IPR046346">
    <property type="entry name" value="Aminoacid_DH-like_N_sf"/>
</dbReference>
<gene>
    <name evidence="8" type="primary">aroE</name>
    <name evidence="12" type="ORF">ADH67_04625</name>
</gene>
<evidence type="ECO:0000256" key="3">
    <source>
        <dbReference type="ARBA" id="ARBA00022605"/>
    </source>
</evidence>
<dbReference type="RefSeq" id="WP_066593776.1">
    <property type="nucleotide sequence ID" value="NZ_CAJTBZ010000005.1"/>
</dbReference>
<keyword evidence="13" id="KW-1185">Reference proteome</keyword>
<accession>A0A227KRW7</accession>
<dbReference type="AlphaFoldDB" id="A0A227KRW7"/>
<reference evidence="13" key="1">
    <citation type="submission" date="2017-05" db="EMBL/GenBank/DDBJ databases">
        <title>Improved OligoMM genomes.</title>
        <authorList>
            <person name="Garzetti D."/>
        </authorList>
    </citation>
    <scope>NUCLEOTIDE SEQUENCE [LARGE SCALE GENOMIC DNA]</scope>
    <source>
        <strain evidence="13">YL45</strain>
    </source>
</reference>